<name>A0ABT5A835_9CYAN</name>
<dbReference type="Proteomes" id="UP001212123">
    <property type="component" value="Unassembled WGS sequence"/>
</dbReference>
<comment type="caution">
    <text evidence="1">The sequence shown here is derived from an EMBL/GenBank/DDBJ whole genome shotgun (WGS) entry which is preliminary data.</text>
</comment>
<protein>
    <submittedName>
        <fullName evidence="1">Uncharacterized protein</fullName>
    </submittedName>
</protein>
<accession>A0ABT5A835</accession>
<proteinExistence type="predicted"/>
<gene>
    <name evidence="1" type="ORF">PN492_16475</name>
</gene>
<evidence type="ECO:0000313" key="1">
    <source>
        <dbReference type="EMBL" id="MDB9488124.1"/>
    </source>
</evidence>
<keyword evidence="2" id="KW-1185">Reference proteome</keyword>
<evidence type="ECO:0000313" key="2">
    <source>
        <dbReference type="Proteomes" id="UP001212123"/>
    </source>
</evidence>
<reference evidence="1 2" key="1">
    <citation type="submission" date="2023-01" db="EMBL/GenBank/DDBJ databases">
        <title>Genomes from the Australian National Cyanobacteria Reference Collection.</title>
        <authorList>
            <person name="Willis A."/>
            <person name="Lee E.M.F."/>
        </authorList>
    </citation>
    <scope>NUCLEOTIDE SEQUENCE [LARGE SCALE GENOMIC DNA]</scope>
    <source>
        <strain evidence="1 2">CS-537/01</strain>
    </source>
</reference>
<organism evidence="1 2">
    <name type="scientific">Dolichospermum circinale CS-537/01</name>
    <dbReference type="NCBI Taxonomy" id="3021739"/>
    <lineage>
        <taxon>Bacteria</taxon>
        <taxon>Bacillati</taxon>
        <taxon>Cyanobacteriota</taxon>
        <taxon>Cyanophyceae</taxon>
        <taxon>Nostocales</taxon>
        <taxon>Aphanizomenonaceae</taxon>
        <taxon>Dolichospermum</taxon>
        <taxon>Dolichospermum circinale</taxon>
    </lineage>
</organism>
<dbReference type="EMBL" id="JAQMTU010000102">
    <property type="protein sequence ID" value="MDB9488124.1"/>
    <property type="molecule type" value="Genomic_DNA"/>
</dbReference>
<sequence length="64" mass="7456">MKFLQCNKDTLFSILKVLAEQANFLKINTETMLALLEKIENNLKLLSYTQKFLQQQTKTSDDDT</sequence>